<keyword evidence="2" id="KW-1185">Reference proteome</keyword>
<evidence type="ECO:0000313" key="1">
    <source>
        <dbReference type="EMBL" id="GAA4804940.1"/>
    </source>
</evidence>
<accession>A0ABP9C832</accession>
<dbReference type="Proteomes" id="UP001501411">
    <property type="component" value="Unassembled WGS sequence"/>
</dbReference>
<reference evidence="2" key="1">
    <citation type="journal article" date="2019" name="Int. J. Syst. Evol. Microbiol.">
        <title>The Global Catalogue of Microorganisms (GCM) 10K type strain sequencing project: providing services to taxonomists for standard genome sequencing and annotation.</title>
        <authorList>
            <consortium name="The Broad Institute Genomics Platform"/>
            <consortium name="The Broad Institute Genome Sequencing Center for Infectious Disease"/>
            <person name="Wu L."/>
            <person name="Ma J."/>
        </authorList>
    </citation>
    <scope>NUCLEOTIDE SEQUENCE [LARGE SCALE GENOMIC DNA]</scope>
    <source>
        <strain evidence="2">JCM 18200</strain>
    </source>
</reference>
<comment type="caution">
    <text evidence="1">The sequence shown here is derived from an EMBL/GenBank/DDBJ whole genome shotgun (WGS) entry which is preliminary data.</text>
</comment>
<dbReference type="EMBL" id="BAABIQ010000043">
    <property type="protein sequence ID" value="GAA4804940.1"/>
    <property type="molecule type" value="Genomic_DNA"/>
</dbReference>
<protein>
    <recommendedName>
        <fullName evidence="3">DUF4806 domain-containing protein</fullName>
    </recommendedName>
</protein>
<organism evidence="1 2">
    <name type="scientific">Olivibacter ginsenosidimutans</name>
    <dbReference type="NCBI Taxonomy" id="1176537"/>
    <lineage>
        <taxon>Bacteria</taxon>
        <taxon>Pseudomonadati</taxon>
        <taxon>Bacteroidota</taxon>
        <taxon>Sphingobacteriia</taxon>
        <taxon>Sphingobacteriales</taxon>
        <taxon>Sphingobacteriaceae</taxon>
        <taxon>Olivibacter</taxon>
    </lineage>
</organism>
<proteinExistence type="predicted"/>
<gene>
    <name evidence="1" type="ORF">GCM10023231_37600</name>
</gene>
<name>A0ABP9C832_9SPHI</name>
<evidence type="ECO:0008006" key="3">
    <source>
        <dbReference type="Google" id="ProtNLM"/>
    </source>
</evidence>
<sequence>MNKISNMAELQAEIARLQNTKVEQEAYLQFQFDLLKEKVNKPIHFFQQLFSFLPGAQLFNKIGIKNGQFHEDWLTKSLKVGLPFLVNRVFFKRAGYVKRIVMGLLSTQAAGLLNKERLTGIIDKVTHWVKRESKKGTSRRARRNAKADYNFGIPPDSETF</sequence>
<evidence type="ECO:0000313" key="2">
    <source>
        <dbReference type="Proteomes" id="UP001501411"/>
    </source>
</evidence>